<sequence length="186" mass="21767">MEHEKLFLINIHLSKKLKEPDWINQNYKNKMHIIQVIIEYLKMLISKRRLIHAISYEGILLVIIAIALSFIFDMPMEVTGTLGVFMAVVSVFLNMIFNHYFEKVEHKFNWERTIPVRILHAIGFEGGLLIATVPMIAYMMQMTVIDAFILDIGLTLCILVYTFIFQWCYDHIEDKFFPNAKAASLH</sequence>
<evidence type="ECO:0000259" key="2">
    <source>
        <dbReference type="Pfam" id="PF05232"/>
    </source>
</evidence>
<feature type="transmembrane region" description="Helical" evidence="1">
    <location>
        <begin position="50"/>
        <end position="72"/>
    </location>
</feature>
<evidence type="ECO:0000313" key="4">
    <source>
        <dbReference type="Proteomes" id="UP000001741"/>
    </source>
</evidence>
<dbReference type="BioCyc" id="ABAU509170:GCL9-1808-MONOMER"/>
<feature type="domain" description="Chlorhexidine efflux transporter" evidence="2">
    <location>
        <begin position="112"/>
        <end position="173"/>
    </location>
</feature>
<feature type="transmembrane region" description="Helical" evidence="1">
    <location>
        <begin position="147"/>
        <end position="169"/>
    </location>
</feature>
<feature type="domain" description="Chlorhexidine efflux transporter" evidence="2">
    <location>
        <begin position="47"/>
        <end position="106"/>
    </location>
</feature>
<keyword evidence="1" id="KW-0812">Transmembrane</keyword>
<evidence type="ECO:0000256" key="1">
    <source>
        <dbReference type="SAM" id="Phobius"/>
    </source>
</evidence>
<organism evidence="3 4">
    <name type="scientific">Acinetobacter baumannii (strain SDF)</name>
    <dbReference type="NCBI Taxonomy" id="509170"/>
    <lineage>
        <taxon>Bacteria</taxon>
        <taxon>Pseudomonadati</taxon>
        <taxon>Pseudomonadota</taxon>
        <taxon>Gammaproteobacteria</taxon>
        <taxon>Moraxellales</taxon>
        <taxon>Moraxellaceae</taxon>
        <taxon>Acinetobacter</taxon>
        <taxon>Acinetobacter calcoaceticus/baumannii complex</taxon>
    </lineage>
</organism>
<dbReference type="NCBIfam" id="NF033664">
    <property type="entry name" value="PACE_transport"/>
    <property type="match status" value="1"/>
</dbReference>
<dbReference type="InterPro" id="IPR007896">
    <property type="entry name" value="BTP_bacteria"/>
</dbReference>
<feature type="transmembrane region" description="Helical" evidence="1">
    <location>
        <begin position="118"/>
        <end position="141"/>
    </location>
</feature>
<dbReference type="EMBL" id="CU468230">
    <property type="protein sequence ID" value="CAP01539.1"/>
    <property type="molecule type" value="Genomic_DNA"/>
</dbReference>
<gene>
    <name evidence="3" type="ordered locus">ABSDF2215</name>
</gene>
<dbReference type="AlphaFoldDB" id="B0VRM1"/>
<accession>B0VRM1</accession>
<dbReference type="KEGG" id="abm:ABSDF2215"/>
<keyword evidence="1" id="KW-0472">Membrane</keyword>
<reference evidence="3 4" key="1">
    <citation type="journal article" date="2008" name="PLoS ONE">
        <title>Comparative analysis of Acinetobacters: three genomes for three lifestyles.</title>
        <authorList>
            <person name="Vallenet D."/>
            <person name="Nordmann P."/>
            <person name="Barbe V."/>
            <person name="Poirel L."/>
            <person name="Mangenot S."/>
            <person name="Bataille E."/>
            <person name="Dossat C."/>
            <person name="Gas S."/>
            <person name="Kreimeyer A."/>
            <person name="Lenoble P."/>
            <person name="Oztas S."/>
            <person name="Poulain J."/>
            <person name="Segurens B."/>
            <person name="Robert C."/>
            <person name="Abergel C."/>
            <person name="Claverie J.M."/>
            <person name="Raoult D."/>
            <person name="Medigue C."/>
            <person name="Weissenbach J."/>
            <person name="Cruveiller S."/>
        </authorList>
    </citation>
    <scope>NUCLEOTIDE SEQUENCE [LARGE SCALE GENOMIC DNA]</scope>
    <source>
        <strain evidence="3 4">SDF</strain>
    </source>
</reference>
<dbReference type="Proteomes" id="UP000001741">
    <property type="component" value="Chromosome"/>
</dbReference>
<proteinExistence type="predicted"/>
<dbReference type="InterPro" id="IPR058208">
    <property type="entry name" value="PACE"/>
</dbReference>
<protein>
    <recommendedName>
        <fullName evidence="2">Chlorhexidine efflux transporter domain-containing protein</fullName>
    </recommendedName>
</protein>
<evidence type="ECO:0000313" key="3">
    <source>
        <dbReference type="EMBL" id="CAP01539.1"/>
    </source>
</evidence>
<name>B0VRM1_ACIBS</name>
<dbReference type="HOGENOM" id="CLU_120004_1_1_6"/>
<keyword evidence="1" id="KW-1133">Transmembrane helix</keyword>
<dbReference type="Pfam" id="PF05232">
    <property type="entry name" value="BTP"/>
    <property type="match status" value="2"/>
</dbReference>
<feature type="transmembrane region" description="Helical" evidence="1">
    <location>
        <begin position="78"/>
        <end position="97"/>
    </location>
</feature>
<dbReference type="NCBIfam" id="NF033663">
    <property type="entry name" value="AceI_fam_PACE"/>
    <property type="match status" value="1"/>
</dbReference>